<dbReference type="OrthoDB" id="10252009at2759"/>
<dbReference type="InterPro" id="IPR020422">
    <property type="entry name" value="TYR_PHOSPHATASE_DUAL_dom"/>
</dbReference>
<dbReference type="CDD" id="cd14498">
    <property type="entry name" value="DSP"/>
    <property type="match status" value="1"/>
</dbReference>
<evidence type="ECO:0000259" key="2">
    <source>
        <dbReference type="SMART" id="SM00195"/>
    </source>
</evidence>
<accession>D8M2F8</accession>
<dbReference type="Pfam" id="PF00782">
    <property type="entry name" value="DSPc"/>
    <property type="match status" value="1"/>
</dbReference>
<feature type="compositionally biased region" description="Polar residues" evidence="1">
    <location>
        <begin position="301"/>
        <end position="321"/>
    </location>
</feature>
<dbReference type="PANTHER" id="PTHR46377">
    <property type="entry name" value="DUAL SPECIFICITY PROTEIN PHOSPHATASE 19"/>
    <property type="match status" value="1"/>
</dbReference>
<protein>
    <recommendedName>
        <fullName evidence="2">Tyrosine-protein phosphatase domain-containing protein</fullName>
    </recommendedName>
</protein>
<gene>
    <name evidence="3" type="ORF">GSBLH_T00006424001</name>
</gene>
<keyword evidence="4" id="KW-1185">Reference proteome</keyword>
<dbReference type="GO" id="GO:0005737">
    <property type="term" value="C:cytoplasm"/>
    <property type="evidence" value="ECO:0007669"/>
    <property type="project" value="TreeGrafter"/>
</dbReference>
<dbReference type="SUPFAM" id="SSF52799">
    <property type="entry name" value="(Phosphotyrosine protein) phosphatases II"/>
    <property type="match status" value="1"/>
</dbReference>
<dbReference type="PANTHER" id="PTHR46377:SF1">
    <property type="entry name" value="DUAL SPECIFICITY PROTEIN PHOSPHATASE 19"/>
    <property type="match status" value="1"/>
</dbReference>
<organism evidence="3">
    <name type="scientific">Blastocystis hominis</name>
    <dbReference type="NCBI Taxonomy" id="12968"/>
    <lineage>
        <taxon>Eukaryota</taxon>
        <taxon>Sar</taxon>
        <taxon>Stramenopiles</taxon>
        <taxon>Bigyra</taxon>
        <taxon>Opalozoa</taxon>
        <taxon>Opalinata</taxon>
        <taxon>Blastocystidae</taxon>
        <taxon>Blastocystis</taxon>
    </lineage>
</organism>
<name>D8M2F8_BLAHO</name>
<proteinExistence type="predicted"/>
<dbReference type="GO" id="GO:0008579">
    <property type="term" value="F:JUN kinase phosphatase activity"/>
    <property type="evidence" value="ECO:0007669"/>
    <property type="project" value="TreeGrafter"/>
</dbReference>
<dbReference type="InterPro" id="IPR000340">
    <property type="entry name" value="Dual-sp_phosphatase_cat-dom"/>
</dbReference>
<dbReference type="AlphaFoldDB" id="D8M2F8"/>
<reference evidence="3" key="1">
    <citation type="submission" date="2010-02" db="EMBL/GenBank/DDBJ databases">
        <title>Sequencing and annotation of the Blastocystis hominis genome.</title>
        <authorList>
            <person name="Wincker P."/>
        </authorList>
    </citation>
    <scope>NUCLEOTIDE SEQUENCE</scope>
    <source>
        <strain evidence="3">Singapore isolate B</strain>
    </source>
</reference>
<dbReference type="EMBL" id="FN668649">
    <property type="protein sequence ID" value="CBK22247.2"/>
    <property type="molecule type" value="Genomic_DNA"/>
</dbReference>
<feature type="region of interest" description="Disordered" evidence="1">
    <location>
        <begin position="290"/>
        <end position="321"/>
    </location>
</feature>
<dbReference type="Proteomes" id="UP000008312">
    <property type="component" value="Unassembled WGS sequence"/>
</dbReference>
<dbReference type="InterPro" id="IPR029021">
    <property type="entry name" value="Prot-tyrosine_phosphatase-like"/>
</dbReference>
<dbReference type="InParanoid" id="D8M2F8"/>
<evidence type="ECO:0000256" key="1">
    <source>
        <dbReference type="SAM" id="MobiDB-lite"/>
    </source>
</evidence>
<dbReference type="SMART" id="SM00195">
    <property type="entry name" value="DSPc"/>
    <property type="match status" value="1"/>
</dbReference>
<feature type="domain" description="Tyrosine-protein phosphatase" evidence="2">
    <location>
        <begin position="19"/>
        <end position="147"/>
    </location>
</feature>
<dbReference type="Gene3D" id="3.90.190.10">
    <property type="entry name" value="Protein tyrosine phosphatase superfamily"/>
    <property type="match status" value="1"/>
</dbReference>
<evidence type="ECO:0000313" key="3">
    <source>
        <dbReference type="EMBL" id="CBK22247.2"/>
    </source>
</evidence>
<sequence>MSLELNITCMNGKEIKDNEPVEIIHNLYLGSKYASYNSEFLNRYHVNRQDCIFRDDFTYLNVYIKDSEDCEILSSFYYSLDFISEGLSNGSVLVTCGRCRSAATVAGFLMSRKHFSFEDTISLLKEKRPQITINNAFFEQLRCFYECNCNIRLAFQLYLANFFSGFQAILSTKPHSLSRALSPLSSRSSASLPVPDSCINSALPASNCRSLLFFSRKFPLASFSLSSVLDHRRFVPSDLFSPARPRLLQSSSIHPHPDDFFASGARSFDQFPDPLPVHTKRVSTVSTVSRMGPTGAKEASALSSRGNPSVWISSPAGNHQA</sequence>
<dbReference type="GeneID" id="24922548"/>
<evidence type="ECO:0000313" key="4">
    <source>
        <dbReference type="Proteomes" id="UP000008312"/>
    </source>
</evidence>
<dbReference type="RefSeq" id="XP_012896295.1">
    <property type="nucleotide sequence ID" value="XM_013040841.1"/>
</dbReference>